<dbReference type="AlphaFoldDB" id="A0A6J1DN21"/>
<gene>
    <name evidence="2" type="primary">LOC111022086</name>
</gene>
<dbReference type="Pfam" id="PF24917">
    <property type="entry name" value="BLTP3A_B"/>
    <property type="match status" value="1"/>
</dbReference>
<dbReference type="OrthoDB" id="43807at2759"/>
<reference evidence="2" key="1">
    <citation type="submission" date="2025-08" db="UniProtKB">
        <authorList>
            <consortium name="RefSeq"/>
        </authorList>
    </citation>
    <scope>IDENTIFICATION</scope>
    <source>
        <strain evidence="2">OHB3-1</strain>
    </source>
</reference>
<protein>
    <submittedName>
        <fullName evidence="2">Uncharacterized protein LOC111022086</fullName>
    </submittedName>
</protein>
<dbReference type="Proteomes" id="UP000504603">
    <property type="component" value="Unplaced"/>
</dbReference>
<dbReference type="InterPro" id="IPR026728">
    <property type="entry name" value="BLTP3A/B"/>
</dbReference>
<evidence type="ECO:0000313" key="1">
    <source>
        <dbReference type="Proteomes" id="UP000504603"/>
    </source>
</evidence>
<dbReference type="KEGG" id="mcha:111022086"/>
<dbReference type="RefSeq" id="XP_022154942.1">
    <property type="nucleotide sequence ID" value="XM_022299250.1"/>
</dbReference>
<keyword evidence="1" id="KW-1185">Reference proteome</keyword>
<dbReference type="PANTHER" id="PTHR22774">
    <property type="entry name" value="CHOREIN N-TERMINAL DOMAIN-CONTAINING PROTEIN"/>
    <property type="match status" value="1"/>
</dbReference>
<dbReference type="PANTHER" id="PTHR22774:SF11">
    <property type="entry name" value="CHOREIN N-TERMINAL DOMAIN-CONTAINING PROTEIN"/>
    <property type="match status" value="1"/>
</dbReference>
<evidence type="ECO:0000313" key="2">
    <source>
        <dbReference type="RefSeq" id="XP_022154942.1"/>
    </source>
</evidence>
<sequence>MESILARALEYTLKYWLKSFSRDQFKLQGRTAQLSNLDINGDALHSSMGLPPALNVTTARVGKLEIVLPSLSNVQVEPIVVQIDKLDLVLEENPDADVGRSMNSSQTSSSTVKGSGYGFADKIADGMTLEVRTVNLLLETGGGSQRQGGATWASPLASITIRNLLLYTTNENWQVVNLKDARDFSANKKFIYVFKKLEWESLSIDLLPHPDMFADLARAQEGANGRDDDGAKRVFFGGERFIEGISGQANITLQRTELNSPLGLEVNLHITEAVCPALSEPGLRALLRFMTGLYVCLNRGDVDLKAQQRSTEAAGRSLVSIIVDHIFMCVKDPEFQLEFLMQSLFFSRASVSDGQNENNWTRVMIGGLFLRDTFSRPPCTLVQPVMRAVTDDSLHVPEFAKNFCPPIYPFKHKQWELSGSVPLLCLHSVQVKPSPVPPSFATQTVIHCQPLTIHLQEKSCLRISSFLADGIVGNPGSVLPDFSISSIILTLKELDITVPLDVAKSTDYHSSWDGISQSSFDGARLHIKNMQFSESPSLKLRLLNLDKDPACFLLWEGQPIDASQKKWTTSVSQISLSLETYNELTGSKSSDAILALLRCVELTDVSIEVAMATADGNTLTVVPPPGGVVRVGVSCQQYLSNTSVDQLFFVLDLYAYFGRVSEKIALAGKNNQPKESRSNLLAGKLVDKVPSDTAVSLLVKNLQLRFLESSSTIVEERPLVQFIGNDMFIKVSHRTLGGAVAISSTVRWDNVEVDCVDTEGNIAYDHGIVSTSIENGSFMNGNGLSQLRAILWVENKRDRFTTPFLDINIVHVIPLNERDMECHSLNVSACVAGVRLSGGMNYAEALLHRFGILGPDGGPGKGLMKGLENLRAGPLSKLFKTSPLIAGSLEGDGKESPLLQLGKPDDVDVSVELKNWLFALEGAQEVGERWWFYNPNKEGREERCWHTSFKSFRVKAQSSPKDPAIGKGRSCGAQQYPMELVTVSVEGLQTLKPQVQKNTQHTVSLLNGVNEAVETFGGINLEARMVVSEDNVDVEMANWILENLKFSVKHPIEAVVTKNELQHLALLFKSEVDSMGRITAGILRLLKLEGSIGQAALDQLSNLGSESIDKIFTPEKLSRGSSVASLGFSPSAYLIGESPQPTAESTVTSLEQAILDSQSKCTYLMSELGSSVSPVQHVATIKQLYEKLESMQTLLSRLRNQI</sequence>
<proteinExistence type="predicted"/>
<name>A0A6J1DN21_MOMCH</name>
<organism evidence="1 2">
    <name type="scientific">Momordica charantia</name>
    <name type="common">Bitter gourd</name>
    <name type="synonym">Balsam pear</name>
    <dbReference type="NCBI Taxonomy" id="3673"/>
    <lineage>
        <taxon>Eukaryota</taxon>
        <taxon>Viridiplantae</taxon>
        <taxon>Streptophyta</taxon>
        <taxon>Embryophyta</taxon>
        <taxon>Tracheophyta</taxon>
        <taxon>Spermatophyta</taxon>
        <taxon>Magnoliopsida</taxon>
        <taxon>eudicotyledons</taxon>
        <taxon>Gunneridae</taxon>
        <taxon>Pentapetalae</taxon>
        <taxon>rosids</taxon>
        <taxon>fabids</taxon>
        <taxon>Cucurbitales</taxon>
        <taxon>Cucurbitaceae</taxon>
        <taxon>Momordiceae</taxon>
        <taxon>Momordica</taxon>
    </lineage>
</organism>
<dbReference type="GeneID" id="111022086"/>
<accession>A0A6J1DN21</accession>